<evidence type="ECO:0000313" key="4">
    <source>
        <dbReference type="Proteomes" id="UP000613580"/>
    </source>
</evidence>
<name>A0A8H6S4T7_MYCCL</name>
<evidence type="ECO:0000313" key="3">
    <source>
        <dbReference type="EMBL" id="KAF7291822.1"/>
    </source>
</evidence>
<evidence type="ECO:0000256" key="2">
    <source>
        <dbReference type="SAM" id="MobiDB-lite"/>
    </source>
</evidence>
<keyword evidence="4" id="KW-1185">Reference proteome</keyword>
<feature type="compositionally biased region" description="Acidic residues" evidence="2">
    <location>
        <begin position="317"/>
        <end position="333"/>
    </location>
</feature>
<sequence length="465" mass="50786">MGVFDLALFSSSSPRDDLAFCLRLRIKNLVTGAREAANCAATQPIALHAMITLPLNIAHGPEPPRTPVQLPRVPRVPLAPNNIAPRRHRLPVLLPKQEPGIAISPLAQADARIIHARLRNNHERLQVHLHGPTAPSQPSHPPATANSITAFLNNVLQTYAARFNREVQQVHAVCTRLVTTEQAKLSEERDQLVRERDEARLEADKLRVLLDRRKRSRAILEEDADDSAISGLDLQYPASPQSPPQRLLSPFVLALDRSRSSSPDGTQFDVTVLCDRLSSSSSRPAKRRRLARSSSSLDPETVVRPTHPPCNTSAGDGDGECDMDLETDVESDTTDSSCAASSSAPTVNLPAPIPLRRIAPLPTRSAPRIGPGHLDIMYWATQGKLICRACVLTPTPSPEPDSNGSPPRAPVHAFAPDASWELLRSHCEEMHPTACADVARLDADCLRELRRRLAAVPRDSVTTRA</sequence>
<evidence type="ECO:0000256" key="1">
    <source>
        <dbReference type="SAM" id="Coils"/>
    </source>
</evidence>
<gene>
    <name evidence="3" type="ORF">HMN09_01242400</name>
</gene>
<protein>
    <submittedName>
        <fullName evidence="3">Uncharacterized protein</fullName>
    </submittedName>
</protein>
<keyword evidence="1" id="KW-0175">Coiled coil</keyword>
<dbReference type="AlphaFoldDB" id="A0A8H6S4T7"/>
<dbReference type="OrthoDB" id="3066809at2759"/>
<dbReference type="EMBL" id="JACAZE010000023">
    <property type="protein sequence ID" value="KAF7291822.1"/>
    <property type="molecule type" value="Genomic_DNA"/>
</dbReference>
<proteinExistence type="predicted"/>
<comment type="caution">
    <text evidence="3">The sequence shown here is derived from an EMBL/GenBank/DDBJ whole genome shotgun (WGS) entry which is preliminary data.</text>
</comment>
<feature type="coiled-coil region" evidence="1">
    <location>
        <begin position="182"/>
        <end position="209"/>
    </location>
</feature>
<accession>A0A8H6S4T7</accession>
<feature type="compositionally biased region" description="Low complexity" evidence="2">
    <location>
        <begin position="334"/>
        <end position="344"/>
    </location>
</feature>
<dbReference type="Proteomes" id="UP000613580">
    <property type="component" value="Unassembled WGS sequence"/>
</dbReference>
<feature type="region of interest" description="Disordered" evidence="2">
    <location>
        <begin position="283"/>
        <end position="350"/>
    </location>
</feature>
<organism evidence="3 4">
    <name type="scientific">Mycena chlorophos</name>
    <name type="common">Agaric fungus</name>
    <name type="synonym">Agaricus chlorophos</name>
    <dbReference type="NCBI Taxonomy" id="658473"/>
    <lineage>
        <taxon>Eukaryota</taxon>
        <taxon>Fungi</taxon>
        <taxon>Dikarya</taxon>
        <taxon>Basidiomycota</taxon>
        <taxon>Agaricomycotina</taxon>
        <taxon>Agaricomycetes</taxon>
        <taxon>Agaricomycetidae</taxon>
        <taxon>Agaricales</taxon>
        <taxon>Marasmiineae</taxon>
        <taxon>Mycenaceae</taxon>
        <taxon>Mycena</taxon>
    </lineage>
</organism>
<reference evidence="3" key="1">
    <citation type="submission" date="2020-05" db="EMBL/GenBank/DDBJ databases">
        <title>Mycena genomes resolve the evolution of fungal bioluminescence.</title>
        <authorList>
            <person name="Tsai I.J."/>
        </authorList>
    </citation>
    <scope>NUCLEOTIDE SEQUENCE</scope>
    <source>
        <strain evidence="3">110903Hualien_Pintung</strain>
    </source>
</reference>